<comment type="caution">
    <text evidence="1">The sequence shown here is derived from an EMBL/GenBank/DDBJ whole genome shotgun (WGS) entry which is preliminary data.</text>
</comment>
<dbReference type="EMBL" id="SNRW01048240">
    <property type="protein sequence ID" value="KAA6313587.1"/>
    <property type="molecule type" value="Genomic_DNA"/>
</dbReference>
<sequence>MNDPIYSANSGKTLGQSIPQVPLPVTLRLTNNNRRVSQWHRAYEYAKKLGVEGALEKSQQRGGAHDYVGGIKLREFPSGLSKAPVEYENLETGEKMNLTFYGGIVATYQHSDGALEARSGWAVVE</sequence>
<dbReference type="AlphaFoldDB" id="A0A5J4PVD2"/>
<reference evidence="1 2" key="1">
    <citation type="submission" date="2019-03" db="EMBL/GenBank/DDBJ databases">
        <title>Single cell metagenomics reveals metabolic interactions within the superorganism composed of flagellate Streblomastix strix and complex community of Bacteroidetes bacteria on its surface.</title>
        <authorList>
            <person name="Treitli S.C."/>
            <person name="Kolisko M."/>
            <person name="Husnik F."/>
            <person name="Keeling P."/>
            <person name="Hampl V."/>
        </authorList>
    </citation>
    <scope>NUCLEOTIDE SEQUENCE [LARGE SCALE GENOMIC DNA]</scope>
    <source>
        <strain evidence="1">ST1C</strain>
    </source>
</reference>
<proteinExistence type="predicted"/>
<feature type="non-terminal residue" evidence="1">
    <location>
        <position position="125"/>
    </location>
</feature>
<protein>
    <submittedName>
        <fullName evidence="1">Uncharacterized protein</fullName>
    </submittedName>
</protein>
<evidence type="ECO:0000313" key="2">
    <source>
        <dbReference type="Proteomes" id="UP000324800"/>
    </source>
</evidence>
<accession>A0A5J4PVD2</accession>
<name>A0A5J4PVD2_9EUKA</name>
<organism evidence="1 2">
    <name type="scientific">Streblomastix strix</name>
    <dbReference type="NCBI Taxonomy" id="222440"/>
    <lineage>
        <taxon>Eukaryota</taxon>
        <taxon>Metamonada</taxon>
        <taxon>Preaxostyla</taxon>
        <taxon>Oxymonadida</taxon>
        <taxon>Streblomastigidae</taxon>
        <taxon>Streblomastix</taxon>
    </lineage>
</organism>
<dbReference type="Proteomes" id="UP000324800">
    <property type="component" value="Unassembled WGS sequence"/>
</dbReference>
<dbReference type="OrthoDB" id="9978173at2759"/>
<evidence type="ECO:0000313" key="1">
    <source>
        <dbReference type="EMBL" id="KAA6313587.1"/>
    </source>
</evidence>
<gene>
    <name evidence="1" type="ORF">EZS28_055729</name>
</gene>